<dbReference type="AlphaFoldDB" id="A0A2T0R8X3"/>
<proteinExistence type="predicted"/>
<dbReference type="RefSeq" id="WP_106131504.1">
    <property type="nucleotide sequence ID" value="NZ_PVZG01000052.1"/>
</dbReference>
<dbReference type="Proteomes" id="UP000239209">
    <property type="component" value="Unassembled WGS sequence"/>
</dbReference>
<accession>A0A2T0R8X3</accession>
<dbReference type="OrthoDB" id="3296389at2"/>
<protein>
    <submittedName>
        <fullName evidence="1">Uncharacterized protein</fullName>
    </submittedName>
</protein>
<gene>
    <name evidence="1" type="ORF">CLV70_1526</name>
</gene>
<keyword evidence="2" id="KW-1185">Reference proteome</keyword>
<evidence type="ECO:0000313" key="1">
    <source>
        <dbReference type="EMBL" id="PRY17626.1"/>
    </source>
</evidence>
<comment type="caution">
    <text evidence="1">The sequence shown here is derived from an EMBL/GenBank/DDBJ whole genome shotgun (WGS) entry which is preliminary data.</text>
</comment>
<evidence type="ECO:0000313" key="2">
    <source>
        <dbReference type="Proteomes" id="UP000239209"/>
    </source>
</evidence>
<reference evidence="1 2" key="1">
    <citation type="submission" date="2018-03" db="EMBL/GenBank/DDBJ databases">
        <title>Genomic Encyclopedia of Archaeal and Bacterial Type Strains, Phase II (KMG-II): from individual species to whole genera.</title>
        <authorList>
            <person name="Goeker M."/>
        </authorList>
    </citation>
    <scope>NUCLEOTIDE SEQUENCE [LARGE SCALE GENOMIC DNA]</scope>
    <source>
        <strain evidence="1 2">DSM 45348</strain>
    </source>
</reference>
<name>A0A2T0R8X3_9ACTN</name>
<sequence length="115" mass="11798">MSDSTRRRVTTALRSLGSTADGVADTLEAGGWRGLRHDAGACPVSLYLTAVVAGTRGAAVGSDQATVHPLDGPDAEVDLPLAVADFVVAFDRGAYPDLVVTDCDANGDPIDDGDR</sequence>
<organism evidence="1 2">
    <name type="scientific">Pseudosporangium ferrugineum</name>
    <dbReference type="NCBI Taxonomy" id="439699"/>
    <lineage>
        <taxon>Bacteria</taxon>
        <taxon>Bacillati</taxon>
        <taxon>Actinomycetota</taxon>
        <taxon>Actinomycetes</taxon>
        <taxon>Micromonosporales</taxon>
        <taxon>Micromonosporaceae</taxon>
        <taxon>Pseudosporangium</taxon>
    </lineage>
</organism>
<dbReference type="EMBL" id="PVZG01000052">
    <property type="protein sequence ID" value="PRY17626.1"/>
    <property type="molecule type" value="Genomic_DNA"/>
</dbReference>